<keyword evidence="1" id="KW-1133">Transmembrane helix</keyword>
<feature type="transmembrane region" description="Helical" evidence="1">
    <location>
        <begin position="84"/>
        <end position="106"/>
    </location>
</feature>
<keyword evidence="1" id="KW-0812">Transmembrane</keyword>
<evidence type="ECO:0000313" key="2">
    <source>
        <dbReference type="EMBL" id="CUR60596.1"/>
    </source>
</evidence>
<proteinExistence type="predicted"/>
<gene>
    <name evidence="2" type="ORF">NOCA280041</name>
</gene>
<dbReference type="InterPro" id="IPR009937">
    <property type="entry name" value="Phage_holin_3_6"/>
</dbReference>
<accession>A0A2P2CF37</accession>
<dbReference type="EMBL" id="CZKA01000078">
    <property type="protein sequence ID" value="CUR60596.1"/>
    <property type="molecule type" value="Genomic_DNA"/>
</dbReference>
<evidence type="ECO:0000256" key="1">
    <source>
        <dbReference type="SAM" id="Phobius"/>
    </source>
</evidence>
<dbReference type="AlphaFoldDB" id="A0A2P2CF37"/>
<reference evidence="2" key="1">
    <citation type="submission" date="2015-08" db="EMBL/GenBank/DDBJ databases">
        <authorList>
            <person name="Babu N.S."/>
            <person name="Beckwith C.J."/>
            <person name="Beseler K.G."/>
            <person name="Brison A."/>
            <person name="Carone J.V."/>
            <person name="Caskin T.P."/>
            <person name="Diamond M."/>
            <person name="Durham M.E."/>
            <person name="Foxe J.M."/>
            <person name="Go M."/>
            <person name="Henderson B.A."/>
            <person name="Jones I.B."/>
            <person name="McGettigan J.A."/>
            <person name="Micheletti S.J."/>
            <person name="Nasrallah M.E."/>
            <person name="Ortiz D."/>
            <person name="Piller C.R."/>
            <person name="Privatt S.R."/>
            <person name="Schneider S.L."/>
            <person name="Sharp S."/>
            <person name="Smith T.C."/>
            <person name="Stanton J.D."/>
            <person name="Ullery H.E."/>
            <person name="Wilson R.J."/>
            <person name="Serrano M.G."/>
            <person name="Buck G."/>
            <person name="Lee V."/>
            <person name="Wang Y."/>
            <person name="Carvalho R."/>
            <person name="Voegtly L."/>
            <person name="Shi R."/>
            <person name="Duckworth R."/>
            <person name="Johnson A."/>
            <person name="Loviza R."/>
            <person name="Walstead R."/>
            <person name="Shah Z."/>
            <person name="Kiflezghi M."/>
            <person name="Wade K."/>
            <person name="Ball S.L."/>
            <person name="Bradley K.W."/>
            <person name="Asai D.J."/>
            <person name="Bowman C.A."/>
            <person name="Russell D.A."/>
            <person name="Pope W.H."/>
            <person name="Jacobs-Sera D."/>
            <person name="Hendrix R.W."/>
            <person name="Hatfull G.F."/>
        </authorList>
    </citation>
    <scope>NUCLEOTIDE SEQUENCE</scope>
</reference>
<protein>
    <submittedName>
        <fullName evidence="2">Putative integral membrane transport protein</fullName>
    </submittedName>
</protein>
<keyword evidence="1" id="KW-0472">Membrane</keyword>
<organism evidence="2">
    <name type="scientific">metagenome</name>
    <dbReference type="NCBI Taxonomy" id="256318"/>
    <lineage>
        <taxon>unclassified sequences</taxon>
        <taxon>metagenomes</taxon>
    </lineage>
</organism>
<dbReference type="Pfam" id="PF07332">
    <property type="entry name" value="Phage_holin_3_6"/>
    <property type="match status" value="1"/>
</dbReference>
<sequence>MAPEPVKDDDPTIGKLVSDASRDISTLISKEIQLLKSELTFSVKTGGIGAALFAVAAFLLLVSLILFSITVAFFIHWAGLDLHWSFLIVTGFYVLVAVILALVGWVKVKKVKGPERSIHQAQETKAALTKRS</sequence>
<feature type="transmembrane region" description="Helical" evidence="1">
    <location>
        <begin position="51"/>
        <end position="78"/>
    </location>
</feature>
<name>A0A2P2CF37_9ZZZZ</name>